<dbReference type="Gene3D" id="3.40.190.170">
    <property type="entry name" value="Bacterial extracellular solute-binding protein, family 7"/>
    <property type="match status" value="1"/>
</dbReference>
<dbReference type="EMBL" id="AP019416">
    <property type="protein sequence ID" value="BBI53813.1"/>
    <property type="molecule type" value="Genomic_DNA"/>
</dbReference>
<evidence type="ECO:0000313" key="3">
    <source>
        <dbReference type="Proteomes" id="UP000289555"/>
    </source>
</evidence>
<sequence length="92" mass="10728">MVADLIMSEERFQSLPEDVQQAVMIAGKESAQYERQVYAEMDARIREELLSAGVEFTQPEIEPFRERSQAVYSEFVDTDQKQELLNVIEQLR</sequence>
<evidence type="ECO:0000313" key="2">
    <source>
        <dbReference type="EMBL" id="BBI53813.1"/>
    </source>
</evidence>
<protein>
    <submittedName>
        <fullName evidence="2">Uncharacterized protein</fullName>
    </submittedName>
</protein>
<reference evidence="3" key="1">
    <citation type="journal article" date="2019" name="Microbiol. Resour. Announc.">
        <title>Complete Genome Sequence of Halomonas olivaria, a Moderately Halophilic Bacterium Isolated from Olive Processing Effluents, Obtained by Nanopore Sequencing.</title>
        <authorList>
            <person name="Nagata S."/>
            <person name="Ii K.M."/>
            <person name="Tsukimi T."/>
            <person name="Miura M.C."/>
            <person name="Galipon J."/>
            <person name="Arakawa K."/>
        </authorList>
    </citation>
    <scope>NUCLEOTIDE SEQUENCE [LARGE SCALE GENOMIC DNA]</scope>
    <source>
        <strain evidence="3">TYRC17</strain>
    </source>
</reference>
<gene>
    <name evidence="2" type="ORF">HORIV_62340</name>
</gene>
<evidence type="ECO:0000256" key="1">
    <source>
        <dbReference type="ARBA" id="ARBA00022729"/>
    </source>
</evidence>
<keyword evidence="3" id="KW-1185">Reference proteome</keyword>
<accession>A0ABM7GT27</accession>
<dbReference type="Pfam" id="PF03480">
    <property type="entry name" value="DctP"/>
    <property type="match status" value="1"/>
</dbReference>
<organism evidence="2 3">
    <name type="scientific">Vreelandella olivaria</name>
    <dbReference type="NCBI Taxonomy" id="390919"/>
    <lineage>
        <taxon>Bacteria</taxon>
        <taxon>Pseudomonadati</taxon>
        <taxon>Pseudomonadota</taxon>
        <taxon>Gammaproteobacteria</taxon>
        <taxon>Oceanospirillales</taxon>
        <taxon>Halomonadaceae</taxon>
        <taxon>Vreelandella</taxon>
    </lineage>
</organism>
<dbReference type="PANTHER" id="PTHR33376">
    <property type="match status" value="1"/>
</dbReference>
<dbReference type="Proteomes" id="UP000289555">
    <property type="component" value="Chromosome"/>
</dbReference>
<proteinExistence type="predicted"/>
<dbReference type="PANTHER" id="PTHR33376:SF2">
    <property type="entry name" value="DICARBOXYLATE-BINDING PERIPLASMIC PROTEIN"/>
    <property type="match status" value="1"/>
</dbReference>
<keyword evidence="1" id="KW-0732">Signal</keyword>
<name>A0ABM7GT27_9GAMM</name>
<dbReference type="InterPro" id="IPR018389">
    <property type="entry name" value="DctP_fam"/>
</dbReference>
<dbReference type="InterPro" id="IPR038404">
    <property type="entry name" value="TRAP_DctP_sf"/>
</dbReference>